<name>A0AAV5S0A0_MAUHU</name>
<dbReference type="InterPro" id="IPR035237">
    <property type="entry name" value="DUF5341"/>
</dbReference>
<keyword evidence="3" id="KW-1185">Reference proteome</keyword>
<organism evidence="2 3">
    <name type="scientific">Maudiozyma humilis</name>
    <name type="common">Sour dough yeast</name>
    <name type="synonym">Kazachstania humilis</name>
    <dbReference type="NCBI Taxonomy" id="51915"/>
    <lineage>
        <taxon>Eukaryota</taxon>
        <taxon>Fungi</taxon>
        <taxon>Dikarya</taxon>
        <taxon>Ascomycota</taxon>
        <taxon>Saccharomycotina</taxon>
        <taxon>Saccharomycetes</taxon>
        <taxon>Saccharomycetales</taxon>
        <taxon>Saccharomycetaceae</taxon>
        <taxon>Maudiozyma</taxon>
    </lineage>
</organism>
<comment type="caution">
    <text evidence="2">The sequence shown here is derived from an EMBL/GenBank/DDBJ whole genome shotgun (WGS) entry which is preliminary data.</text>
</comment>
<reference evidence="2 3" key="1">
    <citation type="journal article" date="2023" name="Elife">
        <title>Identification of key yeast species and microbe-microbe interactions impacting larval growth of Drosophila in the wild.</title>
        <authorList>
            <person name="Mure A."/>
            <person name="Sugiura Y."/>
            <person name="Maeda R."/>
            <person name="Honda K."/>
            <person name="Sakurai N."/>
            <person name="Takahashi Y."/>
            <person name="Watada M."/>
            <person name="Katoh T."/>
            <person name="Gotoh A."/>
            <person name="Gotoh Y."/>
            <person name="Taniguchi I."/>
            <person name="Nakamura K."/>
            <person name="Hayashi T."/>
            <person name="Katayama T."/>
            <person name="Uemura T."/>
            <person name="Hattori Y."/>
        </authorList>
    </citation>
    <scope>NUCLEOTIDE SEQUENCE [LARGE SCALE GENOMIC DNA]</scope>
    <source>
        <strain evidence="2 3">KH-74</strain>
    </source>
</reference>
<keyword evidence="1" id="KW-0732">Signal</keyword>
<accession>A0AAV5S0A0</accession>
<evidence type="ECO:0000313" key="2">
    <source>
        <dbReference type="EMBL" id="GMM56149.1"/>
    </source>
</evidence>
<protein>
    <submittedName>
        <fullName evidence="2">Uncharacterized protein</fullName>
    </submittedName>
</protein>
<gene>
    <name evidence="2" type="ORF">DAKH74_027650</name>
</gene>
<proteinExistence type="predicted"/>
<sequence>MFYNYKNLLLVTLLSTTLALPVVKRDTIKFGKTGWYFDLTPTDLSSWAGAVHTVCQGGDPLVCLGESVVATVLTGIMAIGNGGSPPPQPAAPVTVTVTPGAEATSAADSSSGTKGSSLIGTVIDEGSDIALQVAKILNSAGITLLGLYNPALGIAAKDTEKILGAVIHFETKLGQHIAAQVGHYNFTKLAHAIANAVPGVPVFKEVEDDARKVVSWVSYTLEGAETDVAKLLSSAVKMDVSSAGAQVTNFIRDVEDFKFCLTPNTVAHGYSNETEPAHHSLLGEVYFNSYGLLESECK</sequence>
<dbReference type="EMBL" id="BTGD01000008">
    <property type="protein sequence ID" value="GMM56149.1"/>
    <property type="molecule type" value="Genomic_DNA"/>
</dbReference>
<dbReference type="Proteomes" id="UP001377567">
    <property type="component" value="Unassembled WGS sequence"/>
</dbReference>
<feature type="signal peptide" evidence="1">
    <location>
        <begin position="1"/>
        <end position="19"/>
    </location>
</feature>
<feature type="chain" id="PRO_5043349548" evidence="1">
    <location>
        <begin position="20"/>
        <end position="298"/>
    </location>
</feature>
<dbReference type="AlphaFoldDB" id="A0AAV5S0A0"/>
<evidence type="ECO:0000256" key="1">
    <source>
        <dbReference type="SAM" id="SignalP"/>
    </source>
</evidence>
<dbReference type="Pfam" id="PF17276">
    <property type="entry name" value="DUF5341"/>
    <property type="match status" value="1"/>
</dbReference>
<evidence type="ECO:0000313" key="3">
    <source>
        <dbReference type="Proteomes" id="UP001377567"/>
    </source>
</evidence>